<gene>
    <name evidence="1" type="ORF">Q3982_03300</name>
</gene>
<sequence>MRQGSTSVIKLTVPDTLDLTQAQKICITFAQGTRKLTLWGDSPGVEVEPHTVRVQLQQRETLDFAVGGVNIQLRWLMPDGSADATDIATVHNLGVLLREVIA</sequence>
<proteinExistence type="predicted"/>
<name>A0AA43RIY2_9ACTN</name>
<evidence type="ECO:0000313" key="1">
    <source>
        <dbReference type="EMBL" id="MDO4841686.1"/>
    </source>
</evidence>
<dbReference type="AlphaFoldDB" id="A0AA43RIY2"/>
<dbReference type="EMBL" id="JAUMVS010000038">
    <property type="protein sequence ID" value="MDO4841686.1"/>
    <property type="molecule type" value="Genomic_DNA"/>
</dbReference>
<dbReference type="Proteomes" id="UP001168575">
    <property type="component" value="Unassembled WGS sequence"/>
</dbReference>
<accession>A0AA43RIY2</accession>
<keyword evidence="2" id="KW-1185">Reference proteome</keyword>
<reference evidence="1" key="1">
    <citation type="submission" date="2023-07" db="EMBL/GenBank/DDBJ databases">
        <title>Between Cages and Wild: Unraveling the Impact of Captivity on Animal Microbiomes and Antimicrobial Resistance.</title>
        <authorList>
            <person name="Schmartz G.P."/>
            <person name="Rehner J."/>
            <person name="Schuff M.J."/>
            <person name="Becker S.L."/>
            <person name="Kravczyk M."/>
            <person name="Gurevich A."/>
            <person name="Francke R."/>
            <person name="Mueller R."/>
            <person name="Keller V."/>
            <person name="Keller A."/>
        </authorList>
    </citation>
    <scope>NUCLEOTIDE SEQUENCE</scope>
    <source>
        <strain evidence="1">S12M_St_49</strain>
    </source>
</reference>
<evidence type="ECO:0000313" key="2">
    <source>
        <dbReference type="Proteomes" id="UP001168575"/>
    </source>
</evidence>
<protein>
    <submittedName>
        <fullName evidence="1">Uncharacterized protein</fullName>
    </submittedName>
</protein>
<comment type="caution">
    <text evidence="1">The sequence shown here is derived from an EMBL/GenBank/DDBJ whole genome shotgun (WGS) entry which is preliminary data.</text>
</comment>
<organism evidence="1 2">
    <name type="scientific">Phoenicibacter congonensis</name>
    <dbReference type="NCBI Taxonomy" id="1944646"/>
    <lineage>
        <taxon>Bacteria</taxon>
        <taxon>Bacillati</taxon>
        <taxon>Actinomycetota</taxon>
        <taxon>Coriobacteriia</taxon>
        <taxon>Eggerthellales</taxon>
        <taxon>Eggerthellaceae</taxon>
        <taxon>Phoenicibacter</taxon>
    </lineage>
</organism>